<gene>
    <name evidence="1" type="ORF">DPEC_G00192100</name>
</gene>
<proteinExistence type="predicted"/>
<evidence type="ECO:0000313" key="2">
    <source>
        <dbReference type="Proteomes" id="UP001157502"/>
    </source>
</evidence>
<keyword evidence="2" id="KW-1185">Reference proteome</keyword>
<name>A0ACC2GCL2_DALPE</name>
<evidence type="ECO:0000313" key="1">
    <source>
        <dbReference type="EMBL" id="KAJ8001223.1"/>
    </source>
</evidence>
<sequence length="289" mass="31433">MKPSDNDETAMMNHSSSDSDIELIPLEPDIRSGRSTSIHVRPCEIPASAWTDDIPIKSSIDKSMESERETFLRPGSPFLFLEDDVSSCESDDATLVSSSGSGSEATPPQPTIESARGTLIQVGPYEESCSSTDSHELLIESAVDDVLTSCFGVGPSEEICSRGELDDIHQKSSSDETMERSEEPIEEICSSSETDHISLSSVSDCVSEISLAAEPQLINALPASVSKRTPFLLTDQHPVTPPTRAPHVAARLTRADETHVDETQGLKKGKTSLRKRFLSWLLPKCCVRK</sequence>
<dbReference type="EMBL" id="CM055742">
    <property type="protein sequence ID" value="KAJ8001223.1"/>
    <property type="molecule type" value="Genomic_DNA"/>
</dbReference>
<organism evidence="1 2">
    <name type="scientific">Dallia pectoralis</name>
    <name type="common">Alaska blackfish</name>
    <dbReference type="NCBI Taxonomy" id="75939"/>
    <lineage>
        <taxon>Eukaryota</taxon>
        <taxon>Metazoa</taxon>
        <taxon>Chordata</taxon>
        <taxon>Craniata</taxon>
        <taxon>Vertebrata</taxon>
        <taxon>Euteleostomi</taxon>
        <taxon>Actinopterygii</taxon>
        <taxon>Neopterygii</taxon>
        <taxon>Teleostei</taxon>
        <taxon>Protacanthopterygii</taxon>
        <taxon>Esociformes</taxon>
        <taxon>Umbridae</taxon>
        <taxon>Dallia</taxon>
    </lineage>
</organism>
<dbReference type="Proteomes" id="UP001157502">
    <property type="component" value="Chromosome 15"/>
</dbReference>
<accession>A0ACC2GCL2</accession>
<reference evidence="1" key="1">
    <citation type="submission" date="2021-05" db="EMBL/GenBank/DDBJ databases">
        <authorList>
            <person name="Pan Q."/>
            <person name="Jouanno E."/>
            <person name="Zahm M."/>
            <person name="Klopp C."/>
            <person name="Cabau C."/>
            <person name="Louis A."/>
            <person name="Berthelot C."/>
            <person name="Parey E."/>
            <person name="Roest Crollius H."/>
            <person name="Montfort J."/>
            <person name="Robinson-Rechavi M."/>
            <person name="Bouchez O."/>
            <person name="Lampietro C."/>
            <person name="Lopez Roques C."/>
            <person name="Donnadieu C."/>
            <person name="Postlethwait J."/>
            <person name="Bobe J."/>
            <person name="Dillon D."/>
            <person name="Chandos A."/>
            <person name="von Hippel F."/>
            <person name="Guiguen Y."/>
        </authorList>
    </citation>
    <scope>NUCLEOTIDE SEQUENCE</scope>
    <source>
        <strain evidence="1">YG-Jan2019</strain>
    </source>
</reference>
<protein>
    <submittedName>
        <fullName evidence="1">Uncharacterized protein</fullName>
    </submittedName>
</protein>
<comment type="caution">
    <text evidence="1">The sequence shown here is derived from an EMBL/GenBank/DDBJ whole genome shotgun (WGS) entry which is preliminary data.</text>
</comment>